<sequence>MCKGCAAKIPSGQTGPSTDCLLSFFPTSRRDVLGRGREVTPSELGGKSLPQLDSPSPTLTQPVSSYCGLAPQTEWNRNICRYICEQMCMACRSGCIDRWEDG</sequence>
<organism evidence="2 3">
    <name type="scientific">Pipistrellus nathusii</name>
    <name type="common">Nathusius' pipistrelle</name>
    <dbReference type="NCBI Taxonomy" id="59473"/>
    <lineage>
        <taxon>Eukaryota</taxon>
        <taxon>Metazoa</taxon>
        <taxon>Chordata</taxon>
        <taxon>Craniata</taxon>
        <taxon>Vertebrata</taxon>
        <taxon>Euteleostomi</taxon>
        <taxon>Mammalia</taxon>
        <taxon>Eutheria</taxon>
        <taxon>Laurasiatheria</taxon>
        <taxon>Chiroptera</taxon>
        <taxon>Yangochiroptera</taxon>
        <taxon>Vespertilionidae</taxon>
        <taxon>Pipistrellus</taxon>
    </lineage>
</organism>
<feature type="region of interest" description="Disordered" evidence="1">
    <location>
        <begin position="35"/>
        <end position="57"/>
    </location>
</feature>
<keyword evidence="3" id="KW-1185">Reference proteome</keyword>
<name>A0ABP0AJL5_PIPNA</name>
<evidence type="ECO:0000256" key="1">
    <source>
        <dbReference type="SAM" id="MobiDB-lite"/>
    </source>
</evidence>
<reference evidence="2" key="1">
    <citation type="submission" date="2023-12" db="EMBL/GenBank/DDBJ databases">
        <authorList>
            <person name="Brown T."/>
        </authorList>
    </citation>
    <scope>NUCLEOTIDE SEQUENCE</scope>
</reference>
<evidence type="ECO:0000313" key="3">
    <source>
        <dbReference type="Proteomes" id="UP001314169"/>
    </source>
</evidence>
<evidence type="ECO:0000313" key="2">
    <source>
        <dbReference type="EMBL" id="CAK6449964.1"/>
    </source>
</evidence>
<dbReference type="Proteomes" id="UP001314169">
    <property type="component" value="Chromosome X"/>
</dbReference>
<accession>A0ABP0AJL5</accession>
<dbReference type="EMBL" id="OY882879">
    <property type="protein sequence ID" value="CAK6449964.1"/>
    <property type="molecule type" value="Genomic_DNA"/>
</dbReference>
<proteinExistence type="predicted"/>
<gene>
    <name evidence="2" type="ORF">MPIPNATIZW_LOCUS18270</name>
</gene>
<protein>
    <submittedName>
        <fullName evidence="2">Uncharacterized protein</fullName>
    </submittedName>
</protein>